<dbReference type="HOGENOM" id="CLU_067861_1_1_1"/>
<feature type="compositionally biased region" description="Basic and acidic residues" evidence="1">
    <location>
        <begin position="11"/>
        <end position="21"/>
    </location>
</feature>
<dbReference type="InParanoid" id="A0A0C3BBT6"/>
<sequence>MTEPTDALAPRTEEEIDPHYEPVIKLTEQVDTKTGEEEDEIIFKMRAKLFRFDSSSSEWKERGTGDVRLLQNHDTKKVRLVMRRDKTLKVCANHAISADMHLQPNIGSDRSWVWKVAADYSESPPTAETLAIRFANSNNAAEFKTEFERAQTINAGGAVEQPKVEEVKAEEPASTTEDSADKVKSAEKAEEAAEEKEKAKGDQEGGKEAGEEAKQ</sequence>
<dbReference type="InterPro" id="IPR011993">
    <property type="entry name" value="PH-like_dom_sf"/>
</dbReference>
<dbReference type="PANTHER" id="PTHR23138">
    <property type="entry name" value="RAN BINDING PROTEIN"/>
    <property type="match status" value="1"/>
</dbReference>
<feature type="compositionally biased region" description="Basic and acidic residues" evidence="1">
    <location>
        <begin position="162"/>
        <end position="171"/>
    </location>
</feature>
<dbReference type="SMART" id="SM00160">
    <property type="entry name" value="RanBD"/>
    <property type="match status" value="1"/>
</dbReference>
<dbReference type="Gene3D" id="2.30.29.30">
    <property type="entry name" value="Pleckstrin-homology domain (PH domain)/Phosphotyrosine-binding domain (PTB)"/>
    <property type="match status" value="1"/>
</dbReference>
<dbReference type="SUPFAM" id="SSF50729">
    <property type="entry name" value="PH domain-like"/>
    <property type="match status" value="1"/>
</dbReference>
<reference evidence="3 4" key="1">
    <citation type="submission" date="2014-04" db="EMBL/GenBank/DDBJ databases">
        <authorList>
            <consortium name="DOE Joint Genome Institute"/>
            <person name="Kuo A."/>
            <person name="Tarkka M."/>
            <person name="Buscot F."/>
            <person name="Kohler A."/>
            <person name="Nagy L.G."/>
            <person name="Floudas D."/>
            <person name="Copeland A."/>
            <person name="Barry K.W."/>
            <person name="Cichocki N."/>
            <person name="Veneault-Fourrey C."/>
            <person name="LaButti K."/>
            <person name="Lindquist E.A."/>
            <person name="Lipzen A."/>
            <person name="Lundell T."/>
            <person name="Morin E."/>
            <person name="Murat C."/>
            <person name="Sun H."/>
            <person name="Tunlid A."/>
            <person name="Henrissat B."/>
            <person name="Grigoriev I.V."/>
            <person name="Hibbett D.S."/>
            <person name="Martin F."/>
            <person name="Nordberg H.P."/>
            <person name="Cantor M.N."/>
            <person name="Hua S.X."/>
        </authorList>
    </citation>
    <scope>NUCLEOTIDE SEQUENCE [LARGE SCALE GENOMIC DNA]</scope>
    <source>
        <strain evidence="3 4">F 1598</strain>
    </source>
</reference>
<dbReference type="FunCoup" id="A0A0C3BBT6">
    <property type="interactions" value="660"/>
</dbReference>
<keyword evidence="4" id="KW-1185">Reference proteome</keyword>
<dbReference type="CDD" id="cd13179">
    <property type="entry name" value="RanBD_RanBP1"/>
    <property type="match status" value="1"/>
</dbReference>
<evidence type="ECO:0000256" key="1">
    <source>
        <dbReference type="SAM" id="MobiDB-lite"/>
    </source>
</evidence>
<dbReference type="GO" id="GO:0005737">
    <property type="term" value="C:cytoplasm"/>
    <property type="evidence" value="ECO:0007669"/>
    <property type="project" value="TreeGrafter"/>
</dbReference>
<dbReference type="InterPro" id="IPR045256">
    <property type="entry name" value="RanBP1_RanBD"/>
</dbReference>
<dbReference type="EMBL" id="KN832989">
    <property type="protein sequence ID" value="KIM83753.1"/>
    <property type="molecule type" value="Genomic_DNA"/>
</dbReference>
<organism evidence="3 4">
    <name type="scientific">Piloderma croceum (strain F 1598)</name>
    <dbReference type="NCBI Taxonomy" id="765440"/>
    <lineage>
        <taxon>Eukaryota</taxon>
        <taxon>Fungi</taxon>
        <taxon>Dikarya</taxon>
        <taxon>Basidiomycota</taxon>
        <taxon>Agaricomycotina</taxon>
        <taxon>Agaricomycetes</taxon>
        <taxon>Agaricomycetidae</taxon>
        <taxon>Atheliales</taxon>
        <taxon>Atheliaceae</taxon>
        <taxon>Piloderma</taxon>
    </lineage>
</organism>
<dbReference type="AlphaFoldDB" id="A0A0C3BBT6"/>
<dbReference type="Proteomes" id="UP000054166">
    <property type="component" value="Unassembled WGS sequence"/>
</dbReference>
<protein>
    <recommendedName>
        <fullName evidence="2">RanBD1 domain-containing protein</fullName>
    </recommendedName>
</protein>
<dbReference type="GO" id="GO:0006913">
    <property type="term" value="P:nucleocytoplasmic transport"/>
    <property type="evidence" value="ECO:0007669"/>
    <property type="project" value="InterPro"/>
</dbReference>
<dbReference type="Pfam" id="PF00638">
    <property type="entry name" value="Ran_BP1"/>
    <property type="match status" value="1"/>
</dbReference>
<feature type="domain" description="RanBD1" evidence="2">
    <location>
        <begin position="19"/>
        <end position="151"/>
    </location>
</feature>
<dbReference type="OrthoDB" id="2357150at2759"/>
<feature type="region of interest" description="Disordered" evidence="1">
    <location>
        <begin position="154"/>
        <end position="215"/>
    </location>
</feature>
<accession>A0A0C3BBT6</accession>
<proteinExistence type="predicted"/>
<feature type="region of interest" description="Disordered" evidence="1">
    <location>
        <begin position="1"/>
        <end position="21"/>
    </location>
</feature>
<evidence type="ECO:0000313" key="3">
    <source>
        <dbReference type="EMBL" id="KIM83753.1"/>
    </source>
</evidence>
<dbReference type="PANTHER" id="PTHR23138:SF87">
    <property type="entry name" value="E3 SUMO-PROTEIN LIGASE RANBP2"/>
    <property type="match status" value="1"/>
</dbReference>
<dbReference type="InterPro" id="IPR045255">
    <property type="entry name" value="RanBP1-like"/>
</dbReference>
<reference evidence="4" key="2">
    <citation type="submission" date="2015-01" db="EMBL/GenBank/DDBJ databases">
        <title>Evolutionary Origins and Diversification of the Mycorrhizal Mutualists.</title>
        <authorList>
            <consortium name="DOE Joint Genome Institute"/>
            <consortium name="Mycorrhizal Genomics Consortium"/>
            <person name="Kohler A."/>
            <person name="Kuo A."/>
            <person name="Nagy L.G."/>
            <person name="Floudas D."/>
            <person name="Copeland A."/>
            <person name="Barry K.W."/>
            <person name="Cichocki N."/>
            <person name="Veneault-Fourrey C."/>
            <person name="LaButti K."/>
            <person name="Lindquist E.A."/>
            <person name="Lipzen A."/>
            <person name="Lundell T."/>
            <person name="Morin E."/>
            <person name="Murat C."/>
            <person name="Riley R."/>
            <person name="Ohm R."/>
            <person name="Sun H."/>
            <person name="Tunlid A."/>
            <person name="Henrissat B."/>
            <person name="Grigoriev I.V."/>
            <person name="Hibbett D.S."/>
            <person name="Martin F."/>
        </authorList>
    </citation>
    <scope>NUCLEOTIDE SEQUENCE [LARGE SCALE GENOMIC DNA]</scope>
    <source>
        <strain evidence="4">F 1598</strain>
    </source>
</reference>
<dbReference type="GO" id="GO:0005643">
    <property type="term" value="C:nuclear pore"/>
    <property type="evidence" value="ECO:0007669"/>
    <property type="project" value="TreeGrafter"/>
</dbReference>
<dbReference type="GO" id="GO:0005096">
    <property type="term" value="F:GTPase activator activity"/>
    <property type="evidence" value="ECO:0007669"/>
    <property type="project" value="TreeGrafter"/>
</dbReference>
<name>A0A0C3BBT6_PILCF</name>
<dbReference type="STRING" id="765440.A0A0C3BBT6"/>
<feature type="compositionally biased region" description="Basic and acidic residues" evidence="1">
    <location>
        <begin position="179"/>
        <end position="215"/>
    </location>
</feature>
<evidence type="ECO:0000313" key="4">
    <source>
        <dbReference type="Proteomes" id="UP000054166"/>
    </source>
</evidence>
<dbReference type="PROSITE" id="PS50196">
    <property type="entry name" value="RANBD1"/>
    <property type="match status" value="1"/>
</dbReference>
<gene>
    <name evidence="3" type="ORF">PILCRDRAFT_818790</name>
</gene>
<dbReference type="FunFam" id="2.30.29.30:FF:000018">
    <property type="entry name" value="E3 SUMO-protein ligase RanBP2"/>
    <property type="match status" value="1"/>
</dbReference>
<dbReference type="InterPro" id="IPR000156">
    <property type="entry name" value="Ran_bind_dom"/>
</dbReference>
<evidence type="ECO:0000259" key="2">
    <source>
        <dbReference type="PROSITE" id="PS50196"/>
    </source>
</evidence>